<feature type="transmembrane region" description="Helical" evidence="2">
    <location>
        <begin position="133"/>
        <end position="156"/>
    </location>
</feature>
<gene>
    <name evidence="3" type="ORF">Dda_5233</name>
</gene>
<feature type="transmembrane region" description="Helical" evidence="2">
    <location>
        <begin position="71"/>
        <end position="93"/>
    </location>
</feature>
<accession>A0AAD6IVQ0</accession>
<feature type="compositionally biased region" description="Basic residues" evidence="1">
    <location>
        <begin position="168"/>
        <end position="185"/>
    </location>
</feature>
<evidence type="ECO:0000256" key="1">
    <source>
        <dbReference type="SAM" id="MobiDB-lite"/>
    </source>
</evidence>
<dbReference type="Proteomes" id="UP001221413">
    <property type="component" value="Unassembled WGS sequence"/>
</dbReference>
<feature type="region of interest" description="Disordered" evidence="1">
    <location>
        <begin position="162"/>
        <end position="185"/>
    </location>
</feature>
<feature type="transmembrane region" description="Helical" evidence="2">
    <location>
        <begin position="7"/>
        <end position="30"/>
    </location>
</feature>
<keyword evidence="4" id="KW-1185">Reference proteome</keyword>
<evidence type="ECO:0000313" key="4">
    <source>
        <dbReference type="Proteomes" id="UP001221413"/>
    </source>
</evidence>
<evidence type="ECO:0008006" key="5">
    <source>
        <dbReference type="Google" id="ProtNLM"/>
    </source>
</evidence>
<feature type="transmembrane region" description="Helical" evidence="2">
    <location>
        <begin position="42"/>
        <end position="64"/>
    </location>
</feature>
<dbReference type="EMBL" id="JAQGDS010000006">
    <property type="protein sequence ID" value="KAJ6259595.1"/>
    <property type="molecule type" value="Genomic_DNA"/>
</dbReference>
<keyword evidence="2" id="KW-0472">Membrane</keyword>
<keyword evidence="2" id="KW-1133">Transmembrane helix</keyword>
<keyword evidence="2" id="KW-0812">Transmembrane</keyword>
<evidence type="ECO:0000313" key="3">
    <source>
        <dbReference type="EMBL" id="KAJ6259595.1"/>
    </source>
</evidence>
<dbReference type="AlphaFoldDB" id="A0AAD6IVQ0"/>
<evidence type="ECO:0000256" key="2">
    <source>
        <dbReference type="SAM" id="Phobius"/>
    </source>
</evidence>
<comment type="caution">
    <text evidence="3">The sequence shown here is derived from an EMBL/GenBank/DDBJ whole genome shotgun (WGS) entry which is preliminary data.</text>
</comment>
<protein>
    <recommendedName>
        <fullName evidence="5">MARVEL domain-containing protein</fullName>
    </recommendedName>
</protein>
<proteinExistence type="predicted"/>
<sequence>MFFAKAALWFVRIAQWCIAVSLLGVSGYIVNQYAQVHSRVPAAVWLPCIASAFAVCVLFYSITLIFCLGRLLLHIAAFFDFCFMVTYIAAVVLNRNNFHTDGTQNETWQSLTGVRAAHGVTANAGKNQGIIKAMAGLTTTLMVLFILTTLMCINLAHQADERHEEKTGHRRRSSSGARRARHSRV</sequence>
<organism evidence="3 4">
    <name type="scientific">Drechslerella dactyloides</name>
    <name type="common">Nematode-trapping fungus</name>
    <name type="synonym">Arthrobotrys dactyloides</name>
    <dbReference type="NCBI Taxonomy" id="74499"/>
    <lineage>
        <taxon>Eukaryota</taxon>
        <taxon>Fungi</taxon>
        <taxon>Dikarya</taxon>
        <taxon>Ascomycota</taxon>
        <taxon>Pezizomycotina</taxon>
        <taxon>Orbiliomycetes</taxon>
        <taxon>Orbiliales</taxon>
        <taxon>Orbiliaceae</taxon>
        <taxon>Drechslerella</taxon>
    </lineage>
</organism>
<reference evidence="3" key="1">
    <citation type="submission" date="2023-01" db="EMBL/GenBank/DDBJ databases">
        <title>The chitinases involved in constricting ring structure development in the nematode-trapping fungus Drechslerella dactyloides.</title>
        <authorList>
            <person name="Wang R."/>
            <person name="Zhang L."/>
            <person name="Tang P."/>
            <person name="Li S."/>
            <person name="Liang L."/>
        </authorList>
    </citation>
    <scope>NUCLEOTIDE SEQUENCE</scope>
    <source>
        <strain evidence="3">YMF1.00031</strain>
    </source>
</reference>
<name>A0AAD6IVQ0_DREDA</name>